<evidence type="ECO:0000313" key="9">
    <source>
        <dbReference type="EMBL" id="AKB77273.1"/>
    </source>
</evidence>
<dbReference type="InterPro" id="IPR005128">
    <property type="entry name" value="Acetolactate_a_deCO2ase"/>
</dbReference>
<dbReference type="EMBL" id="CP009516">
    <property type="protein sequence ID" value="AKB77273.1"/>
    <property type="molecule type" value="Genomic_DNA"/>
</dbReference>
<evidence type="ECO:0000256" key="3">
    <source>
        <dbReference type="ARBA" id="ARBA00007106"/>
    </source>
</evidence>
<dbReference type="PROSITE" id="PS51257">
    <property type="entry name" value="PROKAR_LIPOPROTEIN"/>
    <property type="match status" value="1"/>
</dbReference>
<keyword evidence="7" id="KW-0005">Acetoin biosynthesis</keyword>
<gene>
    <name evidence="9" type="ORF">MSHOH_0790</name>
</gene>
<dbReference type="PANTHER" id="PTHR35524:SF1">
    <property type="entry name" value="ALPHA-ACETOLACTATE DECARBOXYLASE"/>
    <property type="match status" value="1"/>
</dbReference>
<comment type="similarity">
    <text evidence="3">Belongs to the alpha-acetolactate decarboxylase family.</text>
</comment>
<dbReference type="HOGENOM" id="CLU_072561_0_0_2"/>
<evidence type="ECO:0000256" key="4">
    <source>
        <dbReference type="ARBA" id="ARBA00013204"/>
    </source>
</evidence>
<dbReference type="UniPathway" id="UPA00626">
    <property type="reaction ID" value="UER00678"/>
</dbReference>
<dbReference type="OrthoDB" id="81038at2157"/>
<dbReference type="GeneID" id="24829946"/>
<evidence type="ECO:0000256" key="8">
    <source>
        <dbReference type="ARBA" id="ARBA00023239"/>
    </source>
</evidence>
<sequence>MNKKNLIIFLILLSVTFFSGCTGFTGNFSEKSGNIESIEDSGSGICGNDSEVLYQVSTIDALLQGVYDGVLPVAELETHGDFGIGTFDGLEGEMLALNGSYYQIKTDGIAYPVSGEMTTPFATVTYFEADESFRLEEPANLTELEAFLDLNLPSENLFYAVRVDGDFSYIKARSVPRQEKPYPKLADAVSTQSVFEFENISGTLVGFRTPEYVKGVNVPGYHLHFITEDRSAGGHVLDLEMESGDAALDITSAFFMELPASGDFYNVELGQDLQADMEKVEK</sequence>
<dbReference type="Proteomes" id="UP000033101">
    <property type="component" value="Chromosome"/>
</dbReference>
<dbReference type="GO" id="GO:0047605">
    <property type="term" value="F:acetolactate decarboxylase activity"/>
    <property type="evidence" value="ECO:0007669"/>
    <property type="project" value="UniProtKB-EC"/>
</dbReference>
<dbReference type="Pfam" id="PF03306">
    <property type="entry name" value="AAL_decarboxy"/>
    <property type="match status" value="1"/>
</dbReference>
<dbReference type="NCBIfam" id="TIGR01252">
    <property type="entry name" value="acetolac_decarb"/>
    <property type="match status" value="1"/>
</dbReference>
<reference evidence="9 10" key="1">
    <citation type="submission" date="2014-07" db="EMBL/GenBank/DDBJ databases">
        <title>Methanogenic archaea and the global carbon cycle.</title>
        <authorList>
            <person name="Henriksen J.R."/>
            <person name="Luke J."/>
            <person name="Reinhart S."/>
            <person name="Benedict M.N."/>
            <person name="Youngblut N.D."/>
            <person name="Metcalf M.E."/>
            <person name="Whitaker R.J."/>
            <person name="Metcalf W.W."/>
        </authorList>
    </citation>
    <scope>NUCLEOTIDE SEQUENCE [LARGE SCALE GENOMIC DNA]</scope>
    <source>
        <strain evidence="9 10">HB-1</strain>
    </source>
</reference>
<accession>A0A0E3SD30</accession>
<dbReference type="KEGG" id="mhor:MSHOH_0790"/>
<evidence type="ECO:0000256" key="5">
    <source>
        <dbReference type="ARBA" id="ARBA00020164"/>
    </source>
</evidence>
<proteinExistence type="inferred from homology"/>
<dbReference type="Gene3D" id="3.30.1330.80">
    <property type="entry name" value="Hypothetical protein, similar to alpha- acetolactate decarboxylase, domain 2"/>
    <property type="match status" value="2"/>
</dbReference>
<comment type="catalytic activity">
    <reaction evidence="1">
        <text>(2S)-2-acetolactate + H(+) = (R)-acetoin + CO2</text>
        <dbReference type="Rhea" id="RHEA:21580"/>
        <dbReference type="ChEBI" id="CHEBI:15378"/>
        <dbReference type="ChEBI" id="CHEBI:15686"/>
        <dbReference type="ChEBI" id="CHEBI:16526"/>
        <dbReference type="ChEBI" id="CHEBI:58476"/>
        <dbReference type="EC" id="4.1.1.5"/>
    </reaction>
</comment>
<protein>
    <recommendedName>
        <fullName evidence="5">Alpha-acetolactate decarboxylase</fullName>
        <ecNumber evidence="4">4.1.1.5</ecNumber>
    </recommendedName>
</protein>
<dbReference type="STRING" id="1434110.MSHOH_0790"/>
<evidence type="ECO:0000256" key="2">
    <source>
        <dbReference type="ARBA" id="ARBA00005170"/>
    </source>
</evidence>
<name>A0A0E3SD30_9EURY</name>
<keyword evidence="8 9" id="KW-0456">Lyase</keyword>
<dbReference type="SUPFAM" id="SSF117856">
    <property type="entry name" value="AF0104/ALDC/Ptd012-like"/>
    <property type="match status" value="1"/>
</dbReference>
<comment type="pathway">
    <text evidence="2">Polyol metabolism; (R,R)-butane-2,3-diol biosynthesis; (R,R)-butane-2,3-diol from pyruvate: step 2/3.</text>
</comment>
<dbReference type="RefSeq" id="WP_048137623.1">
    <property type="nucleotide sequence ID" value="NZ_CP009516.1"/>
</dbReference>
<dbReference type="PIRSF" id="PIRSF001332">
    <property type="entry name" value="Acetolac_decarb"/>
    <property type="match status" value="1"/>
</dbReference>
<dbReference type="AlphaFoldDB" id="A0A0E3SD30"/>
<dbReference type="GO" id="GO:0045151">
    <property type="term" value="P:acetoin biosynthetic process"/>
    <property type="evidence" value="ECO:0007669"/>
    <property type="project" value="UniProtKB-KW"/>
</dbReference>
<dbReference type="PANTHER" id="PTHR35524">
    <property type="entry name" value="ALPHA-ACETOLACTATE DECARBOXYLASE"/>
    <property type="match status" value="1"/>
</dbReference>
<evidence type="ECO:0000256" key="1">
    <source>
        <dbReference type="ARBA" id="ARBA00001784"/>
    </source>
</evidence>
<evidence type="ECO:0000256" key="7">
    <source>
        <dbReference type="ARBA" id="ARBA00023061"/>
    </source>
</evidence>
<dbReference type="EC" id="4.1.1.5" evidence="4"/>
<evidence type="ECO:0000256" key="6">
    <source>
        <dbReference type="ARBA" id="ARBA00022793"/>
    </source>
</evidence>
<organism evidence="9 10">
    <name type="scientific">Methanosarcina horonobensis HB-1 = JCM 15518</name>
    <dbReference type="NCBI Taxonomy" id="1434110"/>
    <lineage>
        <taxon>Archaea</taxon>
        <taxon>Methanobacteriati</taxon>
        <taxon>Methanobacteriota</taxon>
        <taxon>Stenosarchaea group</taxon>
        <taxon>Methanomicrobia</taxon>
        <taxon>Methanosarcinales</taxon>
        <taxon>Methanosarcinaceae</taxon>
        <taxon>Methanosarcina</taxon>
    </lineage>
</organism>
<keyword evidence="10" id="KW-1185">Reference proteome</keyword>
<dbReference type="CDD" id="cd17299">
    <property type="entry name" value="acetolactate_decarboxylase"/>
    <property type="match status" value="1"/>
</dbReference>
<keyword evidence="6" id="KW-0210">Decarboxylase</keyword>
<evidence type="ECO:0000313" key="10">
    <source>
        <dbReference type="Proteomes" id="UP000033101"/>
    </source>
</evidence>
<dbReference type="PATRIC" id="fig|1434110.4.peg.968"/>